<dbReference type="FunFam" id="1.20.1050.10:FF:000059">
    <property type="entry name" value="Putative cell wall organization protein/glutathione transferase"/>
    <property type="match status" value="1"/>
</dbReference>
<dbReference type="Pfam" id="PF13410">
    <property type="entry name" value="GST_C_2"/>
    <property type="match status" value="1"/>
</dbReference>
<sequence length="429" mass="49436">MASQEWEEESWAIYDDRADEHIKIHYGWDEDRGYWIKVMDNRLQMDDGHFVTEMDRFRASVLDGGQEGCYLSAYTGPRGTGKKVRMEVMFDLWDIYKVPDEKKILMECRKMSEREVDEMCEVMEEEEDWSHQSGLATVKNKGLFCPFAHRPNLVRHVCGLTDIISLSVVRPYPNIKGEGLRFPKTNDEYPGATVDDLYGSEFLRDIYLRADKDYKGVYSIPVLWDKETETIVSNDSADMLRWLPNAFDPILPVVHKRVHLYPKDLRSQIDEITAWMQPDLNAGVYKAGGAASQADYDKAVPVVFRALNKIERLIHDNGGPFILGKHISEVDLRAYTTIIRFDPIYVQHCKCNLGTIRHNYPTINNWLKNLYYNVEGFRESTNFKHIKESYPKNQADINPKGIAPMGPIPDIESGVDHNWGLVPVGSIYV</sequence>
<dbReference type="STRING" id="1245748.A0A3R7F5A1"/>
<dbReference type="Gene3D" id="1.20.1050.10">
    <property type="match status" value="1"/>
</dbReference>
<dbReference type="Pfam" id="PF13409">
    <property type="entry name" value="GST_N_2"/>
    <property type="match status" value="1"/>
</dbReference>
<proteinExistence type="predicted"/>
<dbReference type="PANTHER" id="PTHR32419:SF23">
    <property type="entry name" value="GLUTATHIONE S-TRANSFERASE (EUROFUNG)"/>
    <property type="match status" value="1"/>
</dbReference>
<evidence type="ECO:0000313" key="3">
    <source>
        <dbReference type="Proteomes" id="UP000215289"/>
    </source>
</evidence>
<dbReference type="InterPro" id="IPR016639">
    <property type="entry name" value="GST_Omega/GSH"/>
</dbReference>
<dbReference type="AlphaFoldDB" id="A0A3R7F5A1"/>
<dbReference type="CDD" id="cd03190">
    <property type="entry name" value="GST_C_Omega_like"/>
    <property type="match status" value="1"/>
</dbReference>
<reference evidence="2 3" key="1">
    <citation type="submission" date="2018-08" db="EMBL/GenBank/DDBJ databases">
        <title>Draft genome sequences of two Aspergillus turcosus clinical strains isolated from bronchoalveolar lavage fluid: one azole-susceptible and the other azole-resistant.</title>
        <authorList>
            <person name="Parent-Michaud M."/>
            <person name="Dufresne P.J."/>
            <person name="Fournier E."/>
            <person name="Martineau C."/>
            <person name="Moreira S."/>
            <person name="Perkins V."/>
            <person name="De Repentigny L."/>
            <person name="Dufresne S.F."/>
        </authorList>
    </citation>
    <scope>NUCLEOTIDE SEQUENCE [LARGE SCALE GENOMIC DNA]</scope>
    <source>
        <strain evidence="2">HMR AF 1038</strain>
    </source>
</reference>
<dbReference type="PANTHER" id="PTHR32419">
    <property type="entry name" value="GLUTATHIONYL-HYDROQUINONE REDUCTASE"/>
    <property type="match status" value="1"/>
</dbReference>
<dbReference type="GO" id="GO:0004364">
    <property type="term" value="F:glutathione transferase activity"/>
    <property type="evidence" value="ECO:0007669"/>
    <property type="project" value="InterPro"/>
</dbReference>
<accession>A0A3R7F5A1</accession>
<keyword evidence="3" id="KW-1185">Reference proteome</keyword>
<dbReference type="InterPro" id="IPR004045">
    <property type="entry name" value="Glutathione_S-Trfase_N"/>
</dbReference>
<evidence type="ECO:0000313" key="2">
    <source>
        <dbReference type="EMBL" id="RLL95846.1"/>
    </source>
</evidence>
<dbReference type="EMBL" id="NIDN02000134">
    <property type="protein sequence ID" value="RLL95846.1"/>
    <property type="molecule type" value="Genomic_DNA"/>
</dbReference>
<dbReference type="Gene3D" id="3.40.30.10">
    <property type="entry name" value="Glutaredoxin"/>
    <property type="match status" value="1"/>
</dbReference>
<feature type="domain" description="GST N-terminal" evidence="1">
    <location>
        <begin position="144"/>
        <end position="244"/>
    </location>
</feature>
<dbReference type="OrthoDB" id="2309723at2759"/>
<dbReference type="InterPro" id="IPR047047">
    <property type="entry name" value="GST_Omega-like_C"/>
</dbReference>
<name>A0A3R7F5A1_9EURO</name>
<dbReference type="InterPro" id="IPR036282">
    <property type="entry name" value="Glutathione-S-Trfase_C_sf"/>
</dbReference>
<protein>
    <recommendedName>
        <fullName evidence="1">GST N-terminal domain-containing protein</fullName>
    </recommendedName>
</protein>
<organism evidence="2 3">
    <name type="scientific">Aspergillus turcosus</name>
    <dbReference type="NCBI Taxonomy" id="1245748"/>
    <lineage>
        <taxon>Eukaryota</taxon>
        <taxon>Fungi</taxon>
        <taxon>Dikarya</taxon>
        <taxon>Ascomycota</taxon>
        <taxon>Pezizomycotina</taxon>
        <taxon>Eurotiomycetes</taxon>
        <taxon>Eurotiomycetidae</taxon>
        <taxon>Eurotiales</taxon>
        <taxon>Aspergillaceae</taxon>
        <taxon>Aspergillus</taxon>
        <taxon>Aspergillus subgen. Fumigati</taxon>
    </lineage>
</organism>
<gene>
    <name evidence="2" type="ORF">CFD26_101513</name>
</gene>
<dbReference type="Proteomes" id="UP000215289">
    <property type="component" value="Unassembled WGS sequence"/>
</dbReference>
<comment type="caution">
    <text evidence="2">The sequence shown here is derived from an EMBL/GenBank/DDBJ whole genome shotgun (WGS) entry which is preliminary data.</text>
</comment>
<dbReference type="SUPFAM" id="SSF47616">
    <property type="entry name" value="GST C-terminal domain-like"/>
    <property type="match status" value="1"/>
</dbReference>
<evidence type="ECO:0000259" key="1">
    <source>
        <dbReference type="Pfam" id="PF13409"/>
    </source>
</evidence>
<dbReference type="GO" id="GO:0005737">
    <property type="term" value="C:cytoplasm"/>
    <property type="evidence" value="ECO:0007669"/>
    <property type="project" value="TreeGrafter"/>
</dbReference>